<evidence type="ECO:0000256" key="2">
    <source>
        <dbReference type="ARBA" id="ARBA00023125"/>
    </source>
</evidence>
<dbReference type="InterPro" id="IPR036388">
    <property type="entry name" value="WH-like_DNA-bd_sf"/>
</dbReference>
<dbReference type="FunFam" id="1.10.10.10:FF:000153">
    <property type="entry name" value="LuxR family transcriptional regulator"/>
    <property type="match status" value="1"/>
</dbReference>
<dbReference type="SUPFAM" id="SSF46894">
    <property type="entry name" value="C-terminal effector domain of the bipartite response regulators"/>
    <property type="match status" value="1"/>
</dbReference>
<gene>
    <name evidence="7" type="ORF">FV139_07630</name>
</gene>
<evidence type="ECO:0000259" key="5">
    <source>
        <dbReference type="PROSITE" id="PS50043"/>
    </source>
</evidence>
<organism evidence="7 8">
    <name type="scientific">Parahaliea maris</name>
    <dbReference type="NCBI Taxonomy" id="2716870"/>
    <lineage>
        <taxon>Bacteria</taxon>
        <taxon>Pseudomonadati</taxon>
        <taxon>Pseudomonadota</taxon>
        <taxon>Gammaproteobacteria</taxon>
        <taxon>Cellvibrionales</taxon>
        <taxon>Halieaceae</taxon>
        <taxon>Parahaliea</taxon>
    </lineage>
</organism>
<protein>
    <submittedName>
        <fullName evidence="7">Response regulator transcription factor</fullName>
    </submittedName>
</protein>
<dbReference type="InterPro" id="IPR011006">
    <property type="entry name" value="CheY-like_superfamily"/>
</dbReference>
<dbReference type="InterPro" id="IPR039420">
    <property type="entry name" value="WalR-like"/>
</dbReference>
<dbReference type="Proteomes" id="UP000321039">
    <property type="component" value="Unassembled WGS sequence"/>
</dbReference>
<feature type="modified residue" description="4-aspartylphosphate" evidence="4">
    <location>
        <position position="57"/>
    </location>
</feature>
<dbReference type="InterPro" id="IPR001789">
    <property type="entry name" value="Sig_transdc_resp-reg_receiver"/>
</dbReference>
<dbReference type="Gene3D" id="1.10.10.10">
    <property type="entry name" value="Winged helix-like DNA-binding domain superfamily/Winged helix DNA-binding domain"/>
    <property type="match status" value="1"/>
</dbReference>
<dbReference type="PANTHER" id="PTHR43214">
    <property type="entry name" value="TWO-COMPONENT RESPONSE REGULATOR"/>
    <property type="match status" value="1"/>
</dbReference>
<dbReference type="InterPro" id="IPR016032">
    <property type="entry name" value="Sig_transdc_resp-reg_C-effctor"/>
</dbReference>
<dbReference type="Pfam" id="PF00196">
    <property type="entry name" value="GerE"/>
    <property type="match status" value="1"/>
</dbReference>
<evidence type="ECO:0000313" key="7">
    <source>
        <dbReference type="EMBL" id="TXS95730.1"/>
    </source>
</evidence>
<dbReference type="Pfam" id="PF00072">
    <property type="entry name" value="Response_reg"/>
    <property type="match status" value="1"/>
</dbReference>
<keyword evidence="3" id="KW-0804">Transcription</keyword>
<dbReference type="GO" id="GO:0003677">
    <property type="term" value="F:DNA binding"/>
    <property type="evidence" value="ECO:0007669"/>
    <property type="project" value="UniProtKB-KW"/>
</dbReference>
<dbReference type="PRINTS" id="PR00038">
    <property type="entry name" value="HTHLUXR"/>
</dbReference>
<evidence type="ECO:0000313" key="8">
    <source>
        <dbReference type="Proteomes" id="UP000321039"/>
    </source>
</evidence>
<dbReference type="SMART" id="SM00421">
    <property type="entry name" value="HTH_LUXR"/>
    <property type="match status" value="1"/>
</dbReference>
<dbReference type="PROSITE" id="PS50110">
    <property type="entry name" value="RESPONSE_REGULATORY"/>
    <property type="match status" value="1"/>
</dbReference>
<evidence type="ECO:0000256" key="1">
    <source>
        <dbReference type="ARBA" id="ARBA00023015"/>
    </source>
</evidence>
<dbReference type="CDD" id="cd06170">
    <property type="entry name" value="LuxR_C_like"/>
    <property type="match status" value="1"/>
</dbReference>
<evidence type="ECO:0000256" key="4">
    <source>
        <dbReference type="PROSITE-ProRule" id="PRU00169"/>
    </source>
</evidence>
<dbReference type="Gene3D" id="3.40.50.2300">
    <property type="match status" value="1"/>
</dbReference>
<evidence type="ECO:0000259" key="6">
    <source>
        <dbReference type="PROSITE" id="PS50110"/>
    </source>
</evidence>
<dbReference type="SMART" id="SM00448">
    <property type="entry name" value="REC"/>
    <property type="match status" value="1"/>
</dbReference>
<dbReference type="PROSITE" id="PS50043">
    <property type="entry name" value="HTH_LUXR_2"/>
    <property type="match status" value="1"/>
</dbReference>
<sequence>MNEHTPCTVLVVDDAPDSLSLINDTLEQAGMDTLVALEGKQALTIVKRIRPDIILLDAIMPGMDGFETCRQLKRDPQMAATPVIFMTGLTDTDSVLKGLDAGGIDYLTKPVNPNELLARIRVHLKSARITRSAQQALDSTGHQSFTVGQDGALRWATPDTLALFARLKADGEWQRQILQPLIASWLAGNPATDASLAVPAGDEQSPGDQLCITLLQVRPGEEYLLTIEEVDDAPEAARLQRALNLTARESEVLYWLANGKSNKEIGAILEISARTVNKHLEQVFTKLGVENRTAAAGIAIRALVRKVA</sequence>
<dbReference type="SUPFAM" id="SSF52172">
    <property type="entry name" value="CheY-like"/>
    <property type="match status" value="1"/>
</dbReference>
<comment type="caution">
    <text evidence="7">The sequence shown here is derived from an EMBL/GenBank/DDBJ whole genome shotgun (WGS) entry which is preliminary data.</text>
</comment>
<dbReference type="AlphaFoldDB" id="A0A5C9A7T3"/>
<dbReference type="CDD" id="cd19920">
    <property type="entry name" value="REC_PA4781-like"/>
    <property type="match status" value="1"/>
</dbReference>
<proteinExistence type="predicted"/>
<keyword evidence="4" id="KW-0597">Phosphoprotein</keyword>
<name>A0A5C9A7T3_9GAMM</name>
<reference evidence="7 8" key="1">
    <citation type="submission" date="2019-08" db="EMBL/GenBank/DDBJ databases">
        <title>Parahaliea maris sp. nov., isolated from the surface seawater.</title>
        <authorList>
            <person name="Liu Y."/>
        </authorList>
    </citation>
    <scope>NUCLEOTIDE SEQUENCE [LARGE SCALE GENOMIC DNA]</scope>
    <source>
        <strain evidence="7 8">HSLHS9</strain>
    </source>
</reference>
<dbReference type="GO" id="GO:0000160">
    <property type="term" value="P:phosphorelay signal transduction system"/>
    <property type="evidence" value="ECO:0007669"/>
    <property type="project" value="InterPro"/>
</dbReference>
<keyword evidence="1" id="KW-0805">Transcription regulation</keyword>
<dbReference type="GO" id="GO:0006355">
    <property type="term" value="P:regulation of DNA-templated transcription"/>
    <property type="evidence" value="ECO:0007669"/>
    <property type="project" value="InterPro"/>
</dbReference>
<keyword evidence="2" id="KW-0238">DNA-binding</keyword>
<dbReference type="EMBL" id="VRZA01000002">
    <property type="protein sequence ID" value="TXS95730.1"/>
    <property type="molecule type" value="Genomic_DNA"/>
</dbReference>
<keyword evidence="8" id="KW-1185">Reference proteome</keyword>
<feature type="domain" description="Response regulatory" evidence="6">
    <location>
        <begin position="8"/>
        <end position="124"/>
    </location>
</feature>
<accession>A0A5C9A7T3</accession>
<evidence type="ECO:0000256" key="3">
    <source>
        <dbReference type="ARBA" id="ARBA00023163"/>
    </source>
</evidence>
<dbReference type="PANTHER" id="PTHR43214:SF44">
    <property type="entry name" value="TWO-COMPONENT RESPONSE REGULATOR"/>
    <property type="match status" value="1"/>
</dbReference>
<dbReference type="RefSeq" id="WP_148067704.1">
    <property type="nucleotide sequence ID" value="NZ_VRZA01000002.1"/>
</dbReference>
<dbReference type="InterPro" id="IPR000792">
    <property type="entry name" value="Tscrpt_reg_LuxR_C"/>
</dbReference>
<feature type="domain" description="HTH luxR-type" evidence="5">
    <location>
        <begin position="238"/>
        <end position="303"/>
    </location>
</feature>